<dbReference type="InterPro" id="IPR008538">
    <property type="entry name" value="Uma2"/>
</dbReference>
<accession>A0A367QNC2</accession>
<dbReference type="EMBL" id="LXQD01000317">
    <property type="protein sequence ID" value="RCJ24793.1"/>
    <property type="molecule type" value="Genomic_DNA"/>
</dbReference>
<gene>
    <name evidence="2" type="ORF">A6770_03820</name>
</gene>
<feature type="domain" description="Putative restriction endonuclease" evidence="1">
    <location>
        <begin position="13"/>
        <end position="178"/>
    </location>
</feature>
<dbReference type="SUPFAM" id="SSF52980">
    <property type="entry name" value="Restriction endonuclease-like"/>
    <property type="match status" value="1"/>
</dbReference>
<proteinExistence type="predicted"/>
<evidence type="ECO:0000259" key="1">
    <source>
        <dbReference type="Pfam" id="PF05685"/>
    </source>
</evidence>
<dbReference type="CDD" id="cd06260">
    <property type="entry name" value="DUF820-like"/>
    <property type="match status" value="1"/>
</dbReference>
<sequence>MTFSTHLSYNLSFEDFFKLPETKPASEYIDGKIYQKPMPQGKHSRIRTELSSAINNLSEYQRKALALIELRCTFDASSLVPDIAVFDWSRIPVDDNEEIANRFEIYPDWIIEILSPDQFANRVINKIIFCLKQGTKLGWLIDPDDKSVMVFQPNQLPEVKYDQDKLLVLDVLADWQVSPADIFSWLKIETQRGAELSAE</sequence>
<comment type="caution">
    <text evidence="2">The sequence shown here is derived from an EMBL/GenBank/DDBJ whole genome shotgun (WGS) entry which is preliminary data.</text>
</comment>
<dbReference type="Gene3D" id="3.90.1570.10">
    <property type="entry name" value="tt1808, chain A"/>
    <property type="match status" value="1"/>
</dbReference>
<reference evidence="2" key="1">
    <citation type="submission" date="2016-04" db="EMBL/GenBank/DDBJ databases">
        <authorList>
            <person name="Tabuchi Yagui T.R."/>
        </authorList>
    </citation>
    <scope>NUCLEOTIDE SEQUENCE [LARGE SCALE GENOMIC DNA]</scope>
    <source>
        <strain evidence="2">NIES-26</strain>
    </source>
</reference>
<dbReference type="PANTHER" id="PTHR34107">
    <property type="entry name" value="SLL0198 PROTEIN-RELATED"/>
    <property type="match status" value="1"/>
</dbReference>
<dbReference type="InterPro" id="IPR012296">
    <property type="entry name" value="Nuclease_put_TT1808"/>
</dbReference>
<keyword evidence="3" id="KW-1185">Reference proteome</keyword>
<dbReference type="InterPro" id="IPR011335">
    <property type="entry name" value="Restrct_endonuc-II-like"/>
</dbReference>
<evidence type="ECO:0000313" key="3">
    <source>
        <dbReference type="Proteomes" id="UP000252107"/>
    </source>
</evidence>
<dbReference type="PANTHER" id="PTHR34107:SF5">
    <property type="entry name" value="SLL1355 PROTEIN"/>
    <property type="match status" value="1"/>
</dbReference>
<organism evidence="2 3">
    <name type="scientific">Nostoc minutum NIES-26</name>
    <dbReference type="NCBI Taxonomy" id="1844469"/>
    <lineage>
        <taxon>Bacteria</taxon>
        <taxon>Bacillati</taxon>
        <taxon>Cyanobacteriota</taxon>
        <taxon>Cyanophyceae</taxon>
        <taxon>Nostocales</taxon>
        <taxon>Nostocaceae</taxon>
        <taxon>Nostoc</taxon>
    </lineage>
</organism>
<protein>
    <recommendedName>
        <fullName evidence="1">Putative restriction endonuclease domain-containing protein</fullName>
    </recommendedName>
</protein>
<dbReference type="Proteomes" id="UP000252107">
    <property type="component" value="Unassembled WGS sequence"/>
</dbReference>
<dbReference type="AlphaFoldDB" id="A0A367QNC2"/>
<evidence type="ECO:0000313" key="2">
    <source>
        <dbReference type="EMBL" id="RCJ24793.1"/>
    </source>
</evidence>
<dbReference type="Pfam" id="PF05685">
    <property type="entry name" value="Uma2"/>
    <property type="match status" value="1"/>
</dbReference>
<name>A0A367QNC2_9NOSO</name>